<organism evidence="1 2">
    <name type="scientific">Coralloluteibacterium thermophilum</name>
    <dbReference type="NCBI Taxonomy" id="2707049"/>
    <lineage>
        <taxon>Bacteria</taxon>
        <taxon>Pseudomonadati</taxon>
        <taxon>Pseudomonadota</taxon>
        <taxon>Gammaproteobacteria</taxon>
        <taxon>Lysobacterales</taxon>
        <taxon>Lysobacteraceae</taxon>
        <taxon>Coralloluteibacterium</taxon>
    </lineage>
</organism>
<protein>
    <submittedName>
        <fullName evidence="1">DciA family protein</fullName>
    </submittedName>
</protein>
<gene>
    <name evidence="1" type="ORF">ACFO3Q_14335</name>
</gene>
<dbReference type="EMBL" id="JBHSGG010000041">
    <property type="protein sequence ID" value="MFC4729345.1"/>
    <property type="molecule type" value="Genomic_DNA"/>
</dbReference>
<dbReference type="Pfam" id="PF05258">
    <property type="entry name" value="DciA"/>
    <property type="match status" value="1"/>
</dbReference>
<reference evidence="2" key="1">
    <citation type="journal article" date="2019" name="Int. J. Syst. Evol. Microbiol.">
        <title>The Global Catalogue of Microorganisms (GCM) 10K type strain sequencing project: providing services to taxonomists for standard genome sequencing and annotation.</title>
        <authorList>
            <consortium name="The Broad Institute Genomics Platform"/>
            <consortium name="The Broad Institute Genome Sequencing Center for Infectious Disease"/>
            <person name="Wu L."/>
            <person name="Ma J."/>
        </authorList>
    </citation>
    <scope>NUCLEOTIDE SEQUENCE [LARGE SCALE GENOMIC DNA]</scope>
    <source>
        <strain evidence="2">CGMCC 1.13574</strain>
    </source>
</reference>
<accession>A0ABV9NPD1</accession>
<dbReference type="Proteomes" id="UP001595892">
    <property type="component" value="Unassembled WGS sequence"/>
</dbReference>
<evidence type="ECO:0000313" key="2">
    <source>
        <dbReference type="Proteomes" id="UP001595892"/>
    </source>
</evidence>
<comment type="caution">
    <text evidence="1">The sequence shown here is derived from an EMBL/GenBank/DDBJ whole genome shotgun (WGS) entry which is preliminary data.</text>
</comment>
<proteinExistence type="predicted"/>
<dbReference type="RefSeq" id="WP_377005428.1">
    <property type="nucleotide sequence ID" value="NZ_JBHSGG010000041.1"/>
</dbReference>
<dbReference type="InterPro" id="IPR007922">
    <property type="entry name" value="DciA-like"/>
</dbReference>
<keyword evidence="2" id="KW-1185">Reference proteome</keyword>
<name>A0ABV9NPD1_9GAMM</name>
<sequence length="130" mass="14030">MANDPGLDRLIERAQWLDALDRRLRQSLPAPLADHCRLGNVRGDRLVFLVGSAAWSTKLRLHADDILSAARALGLPAGILSVKIVSTQPIDRRPEPCLPLSAAARESLKAAAAGVSDPGLREQLLRLSEV</sequence>
<evidence type="ECO:0000313" key="1">
    <source>
        <dbReference type="EMBL" id="MFC4729345.1"/>
    </source>
</evidence>